<evidence type="ECO:0000313" key="1">
    <source>
        <dbReference type="EnsemblMetazoa" id="GBRI001114-PA"/>
    </source>
</evidence>
<organism evidence="1 2">
    <name type="scientific">Glossina brevipalpis</name>
    <dbReference type="NCBI Taxonomy" id="37001"/>
    <lineage>
        <taxon>Eukaryota</taxon>
        <taxon>Metazoa</taxon>
        <taxon>Ecdysozoa</taxon>
        <taxon>Arthropoda</taxon>
        <taxon>Hexapoda</taxon>
        <taxon>Insecta</taxon>
        <taxon>Pterygota</taxon>
        <taxon>Neoptera</taxon>
        <taxon>Endopterygota</taxon>
        <taxon>Diptera</taxon>
        <taxon>Brachycera</taxon>
        <taxon>Muscomorpha</taxon>
        <taxon>Hippoboscoidea</taxon>
        <taxon>Glossinidae</taxon>
        <taxon>Glossina</taxon>
    </lineage>
</organism>
<dbReference type="VEuPathDB" id="VectorBase:GBRI001114"/>
<dbReference type="EnsemblMetazoa" id="GBRI001114-RA">
    <property type="protein sequence ID" value="GBRI001114-PA"/>
    <property type="gene ID" value="GBRI001114"/>
</dbReference>
<sequence>MKVDVIHLDQVCFIFLFSNLTHYSAKVIVPIRIITIFNTSIIIYIDWTFSLKGTHAQIVAQGSIAKIMRCFKVVATSLAPENLLMKPSIRAWNLIISTINTTINAHDLFH</sequence>
<reference evidence="2" key="1">
    <citation type="submission" date="2014-03" db="EMBL/GenBank/DDBJ databases">
        <authorList>
            <person name="Aksoy S."/>
            <person name="Warren W."/>
            <person name="Wilson R.K."/>
        </authorList>
    </citation>
    <scope>NUCLEOTIDE SEQUENCE [LARGE SCALE GENOMIC DNA]</scope>
    <source>
        <strain evidence="2">IAEA</strain>
    </source>
</reference>
<proteinExistence type="predicted"/>
<dbReference type="Proteomes" id="UP000091820">
    <property type="component" value="Unassembled WGS sequence"/>
</dbReference>
<protein>
    <submittedName>
        <fullName evidence="1">Uncharacterized protein</fullName>
    </submittedName>
</protein>
<name>A0A1A9W017_9MUSC</name>
<accession>A0A1A9W017</accession>
<keyword evidence="2" id="KW-1185">Reference proteome</keyword>
<evidence type="ECO:0000313" key="2">
    <source>
        <dbReference type="Proteomes" id="UP000091820"/>
    </source>
</evidence>
<reference evidence="1" key="2">
    <citation type="submission" date="2020-05" db="UniProtKB">
        <authorList>
            <consortium name="EnsemblMetazoa"/>
        </authorList>
    </citation>
    <scope>IDENTIFICATION</scope>
    <source>
        <strain evidence="1">IAEA</strain>
    </source>
</reference>
<dbReference type="AlphaFoldDB" id="A0A1A9W017"/>